<feature type="domain" description="C2H2-type" evidence="2">
    <location>
        <begin position="16"/>
        <end position="42"/>
    </location>
</feature>
<comment type="caution">
    <text evidence="3">The sequence shown here is derived from an EMBL/GenBank/DDBJ whole genome shotgun (WGS) entry which is preliminary data.</text>
</comment>
<reference evidence="3" key="1">
    <citation type="journal article" date="2020" name="Stud. Mycol.">
        <title>101 Dothideomycetes genomes: a test case for predicting lifestyles and emergence of pathogens.</title>
        <authorList>
            <person name="Haridas S."/>
            <person name="Albert R."/>
            <person name="Binder M."/>
            <person name="Bloem J."/>
            <person name="Labutti K."/>
            <person name="Salamov A."/>
            <person name="Andreopoulos B."/>
            <person name="Baker S."/>
            <person name="Barry K."/>
            <person name="Bills G."/>
            <person name="Bluhm B."/>
            <person name="Cannon C."/>
            <person name="Castanera R."/>
            <person name="Culley D."/>
            <person name="Daum C."/>
            <person name="Ezra D."/>
            <person name="Gonzalez J."/>
            <person name="Henrissat B."/>
            <person name="Kuo A."/>
            <person name="Liang C."/>
            <person name="Lipzen A."/>
            <person name="Lutzoni F."/>
            <person name="Magnuson J."/>
            <person name="Mondo S."/>
            <person name="Nolan M."/>
            <person name="Ohm R."/>
            <person name="Pangilinan J."/>
            <person name="Park H.-J."/>
            <person name="Ramirez L."/>
            <person name="Alfaro M."/>
            <person name="Sun H."/>
            <person name="Tritt A."/>
            <person name="Yoshinaga Y."/>
            <person name="Zwiers L.-H."/>
            <person name="Turgeon B."/>
            <person name="Goodwin S."/>
            <person name="Spatafora J."/>
            <person name="Crous P."/>
            <person name="Grigoriev I."/>
        </authorList>
    </citation>
    <scope>NUCLEOTIDE SEQUENCE</scope>
    <source>
        <strain evidence="3">CBS 101060</strain>
    </source>
</reference>
<evidence type="ECO:0000313" key="3">
    <source>
        <dbReference type="EMBL" id="KAF2836422.1"/>
    </source>
</evidence>
<dbReference type="EMBL" id="MU006103">
    <property type="protein sequence ID" value="KAF2836422.1"/>
    <property type="molecule type" value="Genomic_DNA"/>
</dbReference>
<keyword evidence="4" id="KW-1185">Reference proteome</keyword>
<dbReference type="AlphaFoldDB" id="A0A9P4S6Z6"/>
<dbReference type="Gene3D" id="3.30.160.60">
    <property type="entry name" value="Classic Zinc Finger"/>
    <property type="match status" value="1"/>
</dbReference>
<evidence type="ECO:0000259" key="2">
    <source>
        <dbReference type="SMART" id="SM00355"/>
    </source>
</evidence>
<dbReference type="InterPro" id="IPR013087">
    <property type="entry name" value="Znf_C2H2_type"/>
</dbReference>
<accession>A0A9P4S6Z6</accession>
<feature type="domain" description="C2H2-type" evidence="2">
    <location>
        <begin position="48"/>
        <end position="81"/>
    </location>
</feature>
<sequence length="126" mass="14565">MNSLNAASSANPENKYVCLWKGCNDFLFTRATDLDRHYKAVHLKRREFFCPVLGCPRHVLAEVRHPFPRKDKRSDHVRKAHRNQFVNLGVVQQEFETSASPTDSSGSEQSPRSTSEESVQWLFWES</sequence>
<feature type="region of interest" description="Disordered" evidence="1">
    <location>
        <begin position="95"/>
        <end position="126"/>
    </location>
</feature>
<feature type="compositionally biased region" description="Polar residues" evidence="1">
    <location>
        <begin position="95"/>
        <end position="118"/>
    </location>
</feature>
<dbReference type="SMART" id="SM00355">
    <property type="entry name" value="ZnF_C2H2"/>
    <property type="match status" value="2"/>
</dbReference>
<evidence type="ECO:0000313" key="4">
    <source>
        <dbReference type="Proteomes" id="UP000799429"/>
    </source>
</evidence>
<dbReference type="Proteomes" id="UP000799429">
    <property type="component" value="Unassembled WGS sequence"/>
</dbReference>
<proteinExistence type="predicted"/>
<gene>
    <name evidence="3" type="ORF">M501DRAFT_1033532</name>
</gene>
<name>A0A9P4S6Z6_9PEZI</name>
<protein>
    <recommendedName>
        <fullName evidence="2">C2H2-type domain-containing protein</fullName>
    </recommendedName>
</protein>
<dbReference type="OrthoDB" id="2687452at2759"/>
<evidence type="ECO:0000256" key="1">
    <source>
        <dbReference type="SAM" id="MobiDB-lite"/>
    </source>
</evidence>
<organism evidence="3 4">
    <name type="scientific">Patellaria atrata CBS 101060</name>
    <dbReference type="NCBI Taxonomy" id="1346257"/>
    <lineage>
        <taxon>Eukaryota</taxon>
        <taxon>Fungi</taxon>
        <taxon>Dikarya</taxon>
        <taxon>Ascomycota</taxon>
        <taxon>Pezizomycotina</taxon>
        <taxon>Dothideomycetes</taxon>
        <taxon>Dothideomycetes incertae sedis</taxon>
        <taxon>Patellariales</taxon>
        <taxon>Patellariaceae</taxon>
        <taxon>Patellaria</taxon>
    </lineage>
</organism>